<gene>
    <name evidence="2" type="ORF">DL546_005035</name>
</gene>
<proteinExistence type="predicted"/>
<comment type="caution">
    <text evidence="2">The sequence shown here is derived from an EMBL/GenBank/DDBJ whole genome shotgun (WGS) entry which is preliminary data.</text>
</comment>
<keyword evidence="3" id="KW-1185">Reference proteome</keyword>
<keyword evidence="1" id="KW-0472">Membrane</keyword>
<dbReference type="Proteomes" id="UP000275385">
    <property type="component" value="Unassembled WGS sequence"/>
</dbReference>
<evidence type="ECO:0000313" key="3">
    <source>
        <dbReference type="Proteomes" id="UP000275385"/>
    </source>
</evidence>
<feature type="transmembrane region" description="Helical" evidence="1">
    <location>
        <begin position="135"/>
        <end position="158"/>
    </location>
</feature>
<evidence type="ECO:0000313" key="2">
    <source>
        <dbReference type="EMBL" id="RKU42266.1"/>
    </source>
</evidence>
<keyword evidence="1" id="KW-1133">Transmembrane helix</keyword>
<organism evidence="2 3">
    <name type="scientific">Coniochaeta pulveracea</name>
    <dbReference type="NCBI Taxonomy" id="177199"/>
    <lineage>
        <taxon>Eukaryota</taxon>
        <taxon>Fungi</taxon>
        <taxon>Dikarya</taxon>
        <taxon>Ascomycota</taxon>
        <taxon>Pezizomycotina</taxon>
        <taxon>Sordariomycetes</taxon>
        <taxon>Sordariomycetidae</taxon>
        <taxon>Coniochaetales</taxon>
        <taxon>Coniochaetaceae</taxon>
        <taxon>Coniochaeta</taxon>
    </lineage>
</organism>
<reference evidence="2 3" key="1">
    <citation type="submission" date="2018-08" db="EMBL/GenBank/DDBJ databases">
        <title>Draft genome of the lignicolous fungus Coniochaeta pulveracea.</title>
        <authorList>
            <person name="Borstlap C.J."/>
            <person name="De Witt R.N."/>
            <person name="Botha A."/>
            <person name="Volschenk H."/>
        </authorList>
    </citation>
    <scope>NUCLEOTIDE SEQUENCE [LARGE SCALE GENOMIC DNA]</scope>
    <source>
        <strain evidence="2 3">CAB683</strain>
    </source>
</reference>
<keyword evidence="1" id="KW-0812">Transmembrane</keyword>
<dbReference type="AlphaFoldDB" id="A0A420Y303"/>
<evidence type="ECO:0000256" key="1">
    <source>
        <dbReference type="SAM" id="Phobius"/>
    </source>
</evidence>
<protein>
    <submittedName>
        <fullName evidence="2">Uncharacterized protein</fullName>
    </submittedName>
</protein>
<dbReference type="EMBL" id="QVQW01000059">
    <property type="protein sequence ID" value="RKU42266.1"/>
    <property type="molecule type" value="Genomic_DNA"/>
</dbReference>
<sequence length="178" mass="19522">MTLSLLASIASRAARQDQNPDPKAMTNHYIPKEDEDIFVLEMSSYSSTDTLDLVNETSTDNILSPKYWTAGSVYAGSELPAQPGAAAVHEPITTCAQTFQNVDLEDGRGIPPPIVPVGRHKKTVMKRKGTFCHRLKYVCIGLVILCGILGFMVFLGWLAKWATDRNADGTHPYNAGPW</sequence>
<accession>A0A420Y303</accession>
<name>A0A420Y303_9PEZI</name>